<keyword evidence="7" id="KW-0804">Transcription</keyword>
<dbReference type="GO" id="GO:0006355">
    <property type="term" value="P:regulation of DNA-templated transcription"/>
    <property type="evidence" value="ECO:0007669"/>
    <property type="project" value="InterPro"/>
</dbReference>
<dbReference type="PANTHER" id="PTHR48111">
    <property type="entry name" value="REGULATOR OF RPOS"/>
    <property type="match status" value="1"/>
</dbReference>
<evidence type="ECO:0000256" key="8">
    <source>
        <dbReference type="PROSITE-ProRule" id="PRU00169"/>
    </source>
</evidence>
<feature type="domain" description="Response regulatory" evidence="10">
    <location>
        <begin position="4"/>
        <end position="117"/>
    </location>
</feature>
<dbReference type="CDD" id="cd17623">
    <property type="entry name" value="REC_OmpR_CpxR"/>
    <property type="match status" value="1"/>
</dbReference>
<dbReference type="InterPro" id="IPR016032">
    <property type="entry name" value="Sig_transdc_resp-reg_C-effctor"/>
</dbReference>
<feature type="domain" description="OmpR/PhoB-type" evidence="11">
    <location>
        <begin position="126"/>
        <end position="223"/>
    </location>
</feature>
<evidence type="ECO:0000256" key="1">
    <source>
        <dbReference type="ARBA" id="ARBA00004496"/>
    </source>
</evidence>
<dbReference type="PROSITE" id="PS50110">
    <property type="entry name" value="RESPONSE_REGULATORY"/>
    <property type="match status" value="1"/>
</dbReference>
<evidence type="ECO:0000256" key="9">
    <source>
        <dbReference type="PROSITE-ProRule" id="PRU01091"/>
    </source>
</evidence>
<dbReference type="SMART" id="SM00862">
    <property type="entry name" value="Trans_reg_C"/>
    <property type="match status" value="1"/>
</dbReference>
<evidence type="ECO:0000256" key="3">
    <source>
        <dbReference type="ARBA" id="ARBA00022553"/>
    </source>
</evidence>
<evidence type="ECO:0000313" key="13">
    <source>
        <dbReference type="Proteomes" id="UP000028547"/>
    </source>
</evidence>
<protein>
    <submittedName>
        <fullName evidence="12">CpxR</fullName>
    </submittedName>
</protein>
<dbReference type="SUPFAM" id="SSF52172">
    <property type="entry name" value="CheY-like"/>
    <property type="match status" value="1"/>
</dbReference>
<keyword evidence="2" id="KW-0963">Cytoplasm</keyword>
<accession>A0A084SNC5</accession>
<sequence length="226" mass="24483">MATRVLLIDDDTRMYELLAQYLGQNGITVTHAPDGGRGLAALEASTYDAVLLDVMMPGMDGLEVCRRIRAKSTLPVIMLTARGDETDRVVGLELGADDYLAKPFSPRELLARLRAVLRRAQPAAVAEKLESSGVSIDVSAREVRAGGRLVELTGLEFDLLVALVRRAGRVIPRDALLGEAGRSDTVVGERTVDVHISHLRQKLGDEGNRLIKTVRGVGYLFAKEGP</sequence>
<keyword evidence="5" id="KW-0805">Transcription regulation</keyword>
<proteinExistence type="predicted"/>
<evidence type="ECO:0000256" key="6">
    <source>
        <dbReference type="ARBA" id="ARBA00023125"/>
    </source>
</evidence>
<dbReference type="SMART" id="SM00448">
    <property type="entry name" value="REC"/>
    <property type="match status" value="1"/>
</dbReference>
<dbReference type="InterPro" id="IPR058124">
    <property type="entry name" value="CpxR-like_REC"/>
</dbReference>
<evidence type="ECO:0000256" key="7">
    <source>
        <dbReference type="ARBA" id="ARBA00023163"/>
    </source>
</evidence>
<dbReference type="CDD" id="cd00383">
    <property type="entry name" value="trans_reg_C"/>
    <property type="match status" value="1"/>
</dbReference>
<evidence type="ECO:0000259" key="10">
    <source>
        <dbReference type="PROSITE" id="PS50110"/>
    </source>
</evidence>
<comment type="caution">
    <text evidence="12">The sequence shown here is derived from an EMBL/GenBank/DDBJ whole genome shotgun (WGS) entry which is preliminary data.</text>
</comment>
<dbReference type="Proteomes" id="UP000028547">
    <property type="component" value="Unassembled WGS sequence"/>
</dbReference>
<dbReference type="GO" id="GO:0005829">
    <property type="term" value="C:cytosol"/>
    <property type="evidence" value="ECO:0007669"/>
    <property type="project" value="TreeGrafter"/>
</dbReference>
<keyword evidence="4" id="KW-0902">Two-component regulatory system</keyword>
<evidence type="ECO:0000256" key="4">
    <source>
        <dbReference type="ARBA" id="ARBA00023012"/>
    </source>
</evidence>
<dbReference type="PROSITE" id="PS51755">
    <property type="entry name" value="OMPR_PHOB"/>
    <property type="match status" value="1"/>
</dbReference>
<dbReference type="GO" id="GO:0000156">
    <property type="term" value="F:phosphorelay response regulator activity"/>
    <property type="evidence" value="ECO:0007669"/>
    <property type="project" value="TreeGrafter"/>
</dbReference>
<dbReference type="Pfam" id="PF00072">
    <property type="entry name" value="Response_reg"/>
    <property type="match status" value="1"/>
</dbReference>
<dbReference type="PANTHER" id="PTHR48111:SF39">
    <property type="entry name" value="TRANSCRIPTIONAL REGULATORY PROTEIN CPXR"/>
    <property type="match status" value="1"/>
</dbReference>
<comment type="subcellular location">
    <subcellularLocation>
        <location evidence="1">Cytoplasm</location>
    </subcellularLocation>
</comment>
<gene>
    <name evidence="12" type="ORF">Q664_31455</name>
</gene>
<dbReference type="GO" id="GO:0000976">
    <property type="term" value="F:transcription cis-regulatory region binding"/>
    <property type="evidence" value="ECO:0007669"/>
    <property type="project" value="TreeGrafter"/>
</dbReference>
<reference evidence="12 13" key="1">
    <citation type="submission" date="2014-07" db="EMBL/GenBank/DDBJ databases">
        <title>Draft Genome Sequence of Gephyronic Acid Producer, Cystobacter violaceus Strain Cb vi76.</title>
        <authorList>
            <person name="Stevens D.C."/>
            <person name="Young J."/>
            <person name="Carmichael R."/>
            <person name="Tan J."/>
            <person name="Taylor R.E."/>
        </authorList>
    </citation>
    <scope>NUCLEOTIDE SEQUENCE [LARGE SCALE GENOMIC DNA]</scope>
    <source>
        <strain evidence="12 13">Cb vi76</strain>
    </source>
</reference>
<dbReference type="InterPro" id="IPR036388">
    <property type="entry name" value="WH-like_DNA-bd_sf"/>
</dbReference>
<dbReference type="Gene3D" id="3.40.50.2300">
    <property type="match status" value="1"/>
</dbReference>
<dbReference type="Gene3D" id="6.10.250.690">
    <property type="match status" value="1"/>
</dbReference>
<evidence type="ECO:0000259" key="11">
    <source>
        <dbReference type="PROSITE" id="PS51755"/>
    </source>
</evidence>
<evidence type="ECO:0000313" key="12">
    <source>
        <dbReference type="EMBL" id="KFA89960.1"/>
    </source>
</evidence>
<dbReference type="Gene3D" id="1.10.10.10">
    <property type="entry name" value="Winged helix-like DNA-binding domain superfamily/Winged helix DNA-binding domain"/>
    <property type="match status" value="1"/>
</dbReference>
<dbReference type="InterPro" id="IPR011006">
    <property type="entry name" value="CheY-like_superfamily"/>
</dbReference>
<dbReference type="InterPro" id="IPR001867">
    <property type="entry name" value="OmpR/PhoB-type_DNA-bd"/>
</dbReference>
<dbReference type="SUPFAM" id="SSF46894">
    <property type="entry name" value="C-terminal effector domain of the bipartite response regulators"/>
    <property type="match status" value="1"/>
</dbReference>
<feature type="DNA-binding region" description="OmpR/PhoB-type" evidence="9">
    <location>
        <begin position="126"/>
        <end position="223"/>
    </location>
</feature>
<keyword evidence="3 8" id="KW-0597">Phosphoprotein</keyword>
<name>A0A084SNC5_9BACT</name>
<evidence type="ECO:0000256" key="2">
    <source>
        <dbReference type="ARBA" id="ARBA00022490"/>
    </source>
</evidence>
<organism evidence="12 13">
    <name type="scientific">Archangium violaceum Cb vi76</name>
    <dbReference type="NCBI Taxonomy" id="1406225"/>
    <lineage>
        <taxon>Bacteria</taxon>
        <taxon>Pseudomonadati</taxon>
        <taxon>Myxococcota</taxon>
        <taxon>Myxococcia</taxon>
        <taxon>Myxococcales</taxon>
        <taxon>Cystobacterineae</taxon>
        <taxon>Archangiaceae</taxon>
        <taxon>Archangium</taxon>
    </lineage>
</organism>
<dbReference type="RefSeq" id="WP_043403585.1">
    <property type="nucleotide sequence ID" value="NZ_JPMI01000228.1"/>
</dbReference>
<dbReference type="EMBL" id="JPMI01000228">
    <property type="protein sequence ID" value="KFA89960.1"/>
    <property type="molecule type" value="Genomic_DNA"/>
</dbReference>
<dbReference type="InterPro" id="IPR001789">
    <property type="entry name" value="Sig_transdc_resp-reg_receiver"/>
</dbReference>
<dbReference type="GO" id="GO:0032993">
    <property type="term" value="C:protein-DNA complex"/>
    <property type="evidence" value="ECO:0007669"/>
    <property type="project" value="TreeGrafter"/>
</dbReference>
<dbReference type="Pfam" id="PF00486">
    <property type="entry name" value="Trans_reg_C"/>
    <property type="match status" value="1"/>
</dbReference>
<dbReference type="AlphaFoldDB" id="A0A084SNC5"/>
<feature type="modified residue" description="4-aspartylphosphate" evidence="8">
    <location>
        <position position="53"/>
    </location>
</feature>
<evidence type="ECO:0000256" key="5">
    <source>
        <dbReference type="ARBA" id="ARBA00023015"/>
    </source>
</evidence>
<keyword evidence="6 9" id="KW-0238">DNA-binding</keyword>
<dbReference type="FunFam" id="3.40.50.2300:FF:000001">
    <property type="entry name" value="DNA-binding response regulator PhoB"/>
    <property type="match status" value="1"/>
</dbReference>
<dbReference type="InterPro" id="IPR039420">
    <property type="entry name" value="WalR-like"/>
</dbReference>